<keyword evidence="3 5" id="KW-0067">ATP-binding</keyword>
<protein>
    <submittedName>
        <fullName evidence="5">Fe-S cluster assembly ATP-binding protein</fullName>
    </submittedName>
</protein>
<evidence type="ECO:0000259" key="4">
    <source>
        <dbReference type="PROSITE" id="PS50893"/>
    </source>
</evidence>
<dbReference type="SMART" id="SM00382">
    <property type="entry name" value="AAA"/>
    <property type="match status" value="1"/>
</dbReference>
<dbReference type="GO" id="GO:0005524">
    <property type="term" value="F:ATP binding"/>
    <property type="evidence" value="ECO:0007669"/>
    <property type="project" value="UniProtKB-KW"/>
</dbReference>
<evidence type="ECO:0000256" key="1">
    <source>
        <dbReference type="ARBA" id="ARBA00006216"/>
    </source>
</evidence>
<keyword evidence="6" id="KW-1185">Reference proteome</keyword>
<dbReference type="Proteomes" id="UP000282654">
    <property type="component" value="Unassembled WGS sequence"/>
</dbReference>
<dbReference type="RefSeq" id="WP_123928666.1">
    <property type="nucleotide sequence ID" value="NZ_RKRE01000002.1"/>
</dbReference>
<dbReference type="OrthoDB" id="9806149at2"/>
<name>A0A3N5APB5_9THEO</name>
<reference evidence="5 6" key="1">
    <citation type="submission" date="2018-11" db="EMBL/GenBank/DDBJ databases">
        <title>Genomic Encyclopedia of Type Strains, Phase IV (KMG-IV): sequencing the most valuable type-strain genomes for metagenomic binning, comparative biology and taxonomic classification.</title>
        <authorList>
            <person name="Goeker M."/>
        </authorList>
    </citation>
    <scope>NUCLEOTIDE SEQUENCE [LARGE SCALE GENOMIC DNA]</scope>
    <source>
        <strain evidence="5 6">DSM 102936</strain>
    </source>
</reference>
<comment type="caution">
    <text evidence="5">The sequence shown here is derived from an EMBL/GenBank/DDBJ whole genome shotgun (WGS) entry which is preliminary data.</text>
</comment>
<evidence type="ECO:0000256" key="2">
    <source>
        <dbReference type="ARBA" id="ARBA00022741"/>
    </source>
</evidence>
<accession>A0A3N5APB5</accession>
<dbReference type="CDD" id="cd03217">
    <property type="entry name" value="ABC_FeS_Assembly"/>
    <property type="match status" value="1"/>
</dbReference>
<dbReference type="PANTHER" id="PTHR43204">
    <property type="entry name" value="ABC TRANSPORTER I FAMILY MEMBER 6, CHLOROPLASTIC"/>
    <property type="match status" value="1"/>
</dbReference>
<dbReference type="InterPro" id="IPR027417">
    <property type="entry name" value="P-loop_NTPase"/>
</dbReference>
<proteinExistence type="inferred from homology"/>
<dbReference type="InterPro" id="IPR003439">
    <property type="entry name" value="ABC_transporter-like_ATP-bd"/>
</dbReference>
<dbReference type="InterPro" id="IPR010230">
    <property type="entry name" value="FeS-cluster_ATPase_SufC"/>
</dbReference>
<feature type="domain" description="ABC transporter" evidence="4">
    <location>
        <begin position="2"/>
        <end position="247"/>
    </location>
</feature>
<keyword evidence="2" id="KW-0547">Nucleotide-binding</keyword>
<organism evidence="5 6">
    <name type="scientific">Thermodesulfitimonas autotrophica</name>
    <dbReference type="NCBI Taxonomy" id="1894989"/>
    <lineage>
        <taxon>Bacteria</taxon>
        <taxon>Bacillati</taxon>
        <taxon>Bacillota</taxon>
        <taxon>Clostridia</taxon>
        <taxon>Thermoanaerobacterales</taxon>
        <taxon>Thermoanaerobacteraceae</taxon>
        <taxon>Thermodesulfitimonas</taxon>
    </lineage>
</organism>
<evidence type="ECO:0000256" key="3">
    <source>
        <dbReference type="ARBA" id="ARBA00022840"/>
    </source>
</evidence>
<evidence type="ECO:0000313" key="5">
    <source>
        <dbReference type="EMBL" id="RPF46657.1"/>
    </source>
</evidence>
<dbReference type="GO" id="GO:0016887">
    <property type="term" value="F:ATP hydrolysis activity"/>
    <property type="evidence" value="ECO:0007669"/>
    <property type="project" value="InterPro"/>
</dbReference>
<dbReference type="Gene3D" id="3.40.50.300">
    <property type="entry name" value="P-loop containing nucleotide triphosphate hydrolases"/>
    <property type="match status" value="1"/>
</dbReference>
<dbReference type="AlphaFoldDB" id="A0A3N5APB5"/>
<dbReference type="PANTHER" id="PTHR43204:SF1">
    <property type="entry name" value="ABC TRANSPORTER I FAMILY MEMBER 6, CHLOROPLASTIC"/>
    <property type="match status" value="1"/>
</dbReference>
<dbReference type="EMBL" id="RKRE01000002">
    <property type="protein sequence ID" value="RPF46657.1"/>
    <property type="molecule type" value="Genomic_DNA"/>
</dbReference>
<dbReference type="PROSITE" id="PS50893">
    <property type="entry name" value="ABC_TRANSPORTER_2"/>
    <property type="match status" value="1"/>
</dbReference>
<sequence>MLKIEGLTVAVGDRTVLVDINLEIKPGETHVLFGPNGSGKSTLLGTIMGFPRYRVVEGRIFFRGEDVTALPVNERAKRGIGIAFQRPPTLRGVLLRDIIRIAARHDVSVETLAQSLDLTDFLDREVNHGFSGGELKRSELIQLLAQNPDLVLLDEPESGVDLENMALIGTAINRLLEKEVAPWDKRSLREIRMGRTKSGLIITHTGYILNYVEADVGHVLYKGRLSCSGNPRELFSCIKRVGYGECVRCVL</sequence>
<dbReference type="Pfam" id="PF00005">
    <property type="entry name" value="ABC_tran"/>
    <property type="match status" value="1"/>
</dbReference>
<dbReference type="SUPFAM" id="SSF52540">
    <property type="entry name" value="P-loop containing nucleoside triphosphate hydrolases"/>
    <property type="match status" value="1"/>
</dbReference>
<gene>
    <name evidence="5" type="ORF">EDD75_0908</name>
</gene>
<dbReference type="InterPro" id="IPR003593">
    <property type="entry name" value="AAA+_ATPase"/>
</dbReference>
<evidence type="ECO:0000313" key="6">
    <source>
        <dbReference type="Proteomes" id="UP000282654"/>
    </source>
</evidence>
<comment type="similarity">
    <text evidence="1">Belongs to the ABC transporter superfamily. Ycf16 family.</text>
</comment>